<feature type="region of interest" description="Disordered" evidence="1">
    <location>
        <begin position="176"/>
        <end position="200"/>
    </location>
</feature>
<gene>
    <name evidence="2" type="ORF">SLS53_002052</name>
</gene>
<evidence type="ECO:0000256" key="1">
    <source>
        <dbReference type="SAM" id="MobiDB-lite"/>
    </source>
</evidence>
<evidence type="ECO:0000313" key="2">
    <source>
        <dbReference type="EMBL" id="KAK7746864.1"/>
    </source>
</evidence>
<sequence length="294" mass="31449">MKASQEVVRNRNNDGTQDIALLAAYEAAIGPAYRAIANVGLAPSEKARRGPKKKIRMKGAEPSAKKSPTSTSKQAITPGTANGDARPPPPSSPFQRRHEAQHRPTLSGLHQEQGHRQSATLLPLQAGGSRTAAIQDPKVFERLERQALRRRKVEALESLAHTAALLLAEFMDFRKGSAPNHHQTPPAEAESATPNETGGGAAYAAAAAGVAATLFREVDPLRGDGNWTEREGAVVVERELELDDSETSASDSDDDGDIPAKIPNQGQGKDDEYESEESQSEIEGEEPGVKVEDV</sequence>
<evidence type="ECO:0000313" key="3">
    <source>
        <dbReference type="Proteomes" id="UP001320245"/>
    </source>
</evidence>
<protein>
    <submittedName>
        <fullName evidence="2">Uncharacterized protein</fullName>
    </submittedName>
</protein>
<organism evidence="2 3">
    <name type="scientific">Cytospora paraplurivora</name>
    <dbReference type="NCBI Taxonomy" id="2898453"/>
    <lineage>
        <taxon>Eukaryota</taxon>
        <taxon>Fungi</taxon>
        <taxon>Dikarya</taxon>
        <taxon>Ascomycota</taxon>
        <taxon>Pezizomycotina</taxon>
        <taxon>Sordariomycetes</taxon>
        <taxon>Sordariomycetidae</taxon>
        <taxon>Diaporthales</taxon>
        <taxon>Cytosporaceae</taxon>
        <taxon>Cytospora</taxon>
    </lineage>
</organism>
<dbReference type="Proteomes" id="UP001320245">
    <property type="component" value="Unassembled WGS sequence"/>
</dbReference>
<keyword evidence="3" id="KW-1185">Reference proteome</keyword>
<dbReference type="AlphaFoldDB" id="A0AAN9UMJ5"/>
<feature type="region of interest" description="Disordered" evidence="1">
    <location>
        <begin position="36"/>
        <end position="135"/>
    </location>
</feature>
<dbReference type="EMBL" id="JAJSPL020000005">
    <property type="protein sequence ID" value="KAK7746864.1"/>
    <property type="molecule type" value="Genomic_DNA"/>
</dbReference>
<accession>A0AAN9UMJ5</accession>
<reference evidence="2 3" key="1">
    <citation type="journal article" date="2023" name="PLoS ONE">
        <title>Cytospora paraplurivora sp. nov. isolated from orchards with fruit tree decline syndrome in Ontario, Canada.</title>
        <authorList>
            <person name="Ilyukhin E."/>
            <person name="Nguyen H.D.T."/>
            <person name="Castle A.J."/>
            <person name="Ellouze W."/>
        </authorList>
    </citation>
    <scope>NUCLEOTIDE SEQUENCE [LARGE SCALE GENOMIC DNA]</scope>
    <source>
        <strain evidence="2 3">FDS-564</strain>
    </source>
</reference>
<feature type="compositionally biased region" description="Basic and acidic residues" evidence="1">
    <location>
        <begin position="220"/>
        <end position="239"/>
    </location>
</feature>
<feature type="compositionally biased region" description="Acidic residues" evidence="1">
    <location>
        <begin position="240"/>
        <end position="257"/>
    </location>
</feature>
<feature type="compositionally biased region" description="Acidic residues" evidence="1">
    <location>
        <begin position="271"/>
        <end position="286"/>
    </location>
</feature>
<comment type="caution">
    <text evidence="2">The sequence shown here is derived from an EMBL/GenBank/DDBJ whole genome shotgun (WGS) entry which is preliminary data.</text>
</comment>
<proteinExistence type="predicted"/>
<feature type="region of interest" description="Disordered" evidence="1">
    <location>
        <begin position="220"/>
        <end position="294"/>
    </location>
</feature>
<name>A0AAN9UMJ5_9PEZI</name>